<reference evidence="5" key="1">
    <citation type="submission" date="2023-07" db="EMBL/GenBank/DDBJ databases">
        <authorList>
            <person name="Luz R."/>
            <person name="Cordeiro R."/>
            <person name="Fonseca A."/>
            <person name="Goncalves V."/>
        </authorList>
    </citation>
    <scope>NUCLEOTIDE SEQUENCE [LARGE SCALE GENOMIC DNA]</scope>
    <source>
        <strain evidence="5">BACA0444</strain>
    </source>
</reference>
<protein>
    <submittedName>
        <fullName evidence="4">TIGR01777 family oxidoreductase</fullName>
    </submittedName>
</protein>
<dbReference type="InterPro" id="IPR001509">
    <property type="entry name" value="Epimerase_deHydtase"/>
</dbReference>
<sequence>MKIAVTGGTGLVGTRLITRLQAQGDDCLLLTRDPVKATAQFPRVEVVAYTPQTSGAWQQAIAGCDAVINLAGEPLAQGRWTPARKQEILNSRQVGTAKLVEAIAQANPRPPVLISTSAIGYYGTSETATFTETSPAGQDFLASVCQAWEMEAAKVSALGTRLVILRFGIVLGLGGALGQMLPTFKLFAGGPIGSGRQWFSWIHQDDLVNIMLQALQDGQMAGIYNATAPTPQRMTDFCQTLGQVMGRPSWLPVPDFVLELLLGEAAQVVLEGQQVLPQRLQAVGFRFKFPDAQAALADILKEDA</sequence>
<comment type="similarity">
    <text evidence="1">Belongs to the NAD(P)-dependent epimerase/dehydratase family. SDR39U1 subfamily.</text>
</comment>
<gene>
    <name evidence="4" type="ORF">RIF25_11095</name>
</gene>
<dbReference type="Proteomes" id="UP001268256">
    <property type="component" value="Unassembled WGS sequence"/>
</dbReference>
<dbReference type="RefSeq" id="WP_322878597.1">
    <property type="nucleotide sequence ID" value="NZ_JAVMIP010000011.1"/>
</dbReference>
<dbReference type="Pfam" id="PF08338">
    <property type="entry name" value="DUF1731"/>
    <property type="match status" value="1"/>
</dbReference>
<feature type="domain" description="NAD-dependent epimerase/dehydratase" evidence="2">
    <location>
        <begin position="3"/>
        <end position="225"/>
    </location>
</feature>
<comment type="caution">
    <text evidence="4">The sequence shown here is derived from an EMBL/GenBank/DDBJ whole genome shotgun (WGS) entry which is preliminary data.</text>
</comment>
<accession>A0AAE4FU04</accession>
<evidence type="ECO:0000259" key="2">
    <source>
        <dbReference type="Pfam" id="PF01370"/>
    </source>
</evidence>
<dbReference type="PANTHER" id="PTHR11092:SF0">
    <property type="entry name" value="EPIMERASE FAMILY PROTEIN SDR39U1"/>
    <property type="match status" value="1"/>
</dbReference>
<name>A0AAE4FU04_9CYAN</name>
<organism evidence="4 5">
    <name type="scientific">Pseudocalidococcus azoricus BACA0444</name>
    <dbReference type="NCBI Taxonomy" id="2918990"/>
    <lineage>
        <taxon>Bacteria</taxon>
        <taxon>Bacillati</taxon>
        <taxon>Cyanobacteriota</taxon>
        <taxon>Cyanophyceae</taxon>
        <taxon>Acaryochloridales</taxon>
        <taxon>Thermosynechococcaceae</taxon>
        <taxon>Pseudocalidococcus</taxon>
        <taxon>Pseudocalidococcus azoricus</taxon>
    </lineage>
</organism>
<dbReference type="InterPro" id="IPR036291">
    <property type="entry name" value="NAD(P)-bd_dom_sf"/>
</dbReference>
<evidence type="ECO:0000259" key="3">
    <source>
        <dbReference type="Pfam" id="PF08338"/>
    </source>
</evidence>
<proteinExistence type="inferred from homology"/>
<evidence type="ECO:0000256" key="1">
    <source>
        <dbReference type="ARBA" id="ARBA00009353"/>
    </source>
</evidence>
<evidence type="ECO:0000313" key="4">
    <source>
        <dbReference type="EMBL" id="MDS3861354.1"/>
    </source>
</evidence>
<keyword evidence="5" id="KW-1185">Reference proteome</keyword>
<dbReference type="EMBL" id="JAVMIP010000011">
    <property type="protein sequence ID" value="MDS3861354.1"/>
    <property type="molecule type" value="Genomic_DNA"/>
</dbReference>
<dbReference type="InterPro" id="IPR013549">
    <property type="entry name" value="DUF1731"/>
</dbReference>
<evidence type="ECO:0000313" key="5">
    <source>
        <dbReference type="Proteomes" id="UP001268256"/>
    </source>
</evidence>
<dbReference type="SUPFAM" id="SSF51735">
    <property type="entry name" value="NAD(P)-binding Rossmann-fold domains"/>
    <property type="match status" value="1"/>
</dbReference>
<dbReference type="CDD" id="cd05242">
    <property type="entry name" value="SDR_a8"/>
    <property type="match status" value="1"/>
</dbReference>
<dbReference type="PANTHER" id="PTHR11092">
    <property type="entry name" value="SUGAR NUCLEOTIDE EPIMERASE RELATED"/>
    <property type="match status" value="1"/>
</dbReference>
<dbReference type="NCBIfam" id="TIGR01777">
    <property type="entry name" value="yfcH"/>
    <property type="match status" value="1"/>
</dbReference>
<dbReference type="Pfam" id="PF01370">
    <property type="entry name" value="Epimerase"/>
    <property type="match status" value="1"/>
</dbReference>
<dbReference type="Gene3D" id="3.40.50.720">
    <property type="entry name" value="NAD(P)-binding Rossmann-like Domain"/>
    <property type="match status" value="1"/>
</dbReference>
<dbReference type="InterPro" id="IPR010099">
    <property type="entry name" value="SDR39U1"/>
</dbReference>
<dbReference type="AlphaFoldDB" id="A0AAE4FU04"/>
<feature type="domain" description="DUF1731" evidence="3">
    <location>
        <begin position="253"/>
        <end position="299"/>
    </location>
</feature>